<dbReference type="Pfam" id="PF00015">
    <property type="entry name" value="MCPsignal"/>
    <property type="match status" value="1"/>
</dbReference>
<dbReference type="Proteomes" id="UP001589747">
    <property type="component" value="Unassembled WGS sequence"/>
</dbReference>
<keyword evidence="4" id="KW-1133">Transmembrane helix</keyword>
<feature type="domain" description="Methyl-accepting transducer" evidence="5">
    <location>
        <begin position="137"/>
        <end position="373"/>
    </location>
</feature>
<sequence length="425" mass="45482">MNTKKEITRKLVLYLIRNIIQGLIITVIALGLTWLCTGGDLALSENIWMLIWVPIGTAAFGFTNFAAYAKPFREIETFISTIAKGDLTRDINMRNLGPLNRFGVPMNDMRQGLNELVGEAKDVSEGIRGNIGGLHSQMEETRRDYRDMNDNIQLSASSAERQSQSAAECSRAVEEMAHGVVRIAEGAAEAAAVSTQAAGTASMARSEMSAMKAQMDRVNVTFTGLSAIIGQFLEGSRQISHFVQTIGTIAQQTNLLALNASIEAARAGEHGRGFAIVAGEVRNLANQTNQSAEQIGALIAGIEQNSTHAISGMEQSELEIHASLDQLAAMERNMLHLLADVEGINAKLGDISAVGQQLAAASEEVSASVDDMAASAGSSNASTQNLSALASNMNRAISEIADQSDELHKLSERMNALMDKFTVVN</sequence>
<evidence type="ECO:0000256" key="4">
    <source>
        <dbReference type="SAM" id="Phobius"/>
    </source>
</evidence>
<organism evidence="6 7">
    <name type="scientific">Paenibacillus aurantiacus</name>
    <dbReference type="NCBI Taxonomy" id="1936118"/>
    <lineage>
        <taxon>Bacteria</taxon>
        <taxon>Bacillati</taxon>
        <taxon>Bacillota</taxon>
        <taxon>Bacilli</taxon>
        <taxon>Bacillales</taxon>
        <taxon>Paenibacillaceae</taxon>
        <taxon>Paenibacillus</taxon>
    </lineage>
</organism>
<dbReference type="SMART" id="SM00283">
    <property type="entry name" value="MA"/>
    <property type="match status" value="1"/>
</dbReference>
<dbReference type="SUPFAM" id="SSF58104">
    <property type="entry name" value="Methyl-accepting chemotaxis protein (MCP) signaling domain"/>
    <property type="match status" value="1"/>
</dbReference>
<name>A0ABV5KSM1_9BACL</name>
<keyword evidence="7" id="KW-1185">Reference proteome</keyword>
<dbReference type="EMBL" id="JBHMDO010000033">
    <property type="protein sequence ID" value="MFB9328227.1"/>
    <property type="molecule type" value="Genomic_DNA"/>
</dbReference>
<evidence type="ECO:0000256" key="2">
    <source>
        <dbReference type="PROSITE-ProRule" id="PRU00284"/>
    </source>
</evidence>
<keyword evidence="4" id="KW-0472">Membrane</keyword>
<comment type="caution">
    <text evidence="6">The sequence shown here is derived from an EMBL/GenBank/DDBJ whole genome shotgun (WGS) entry which is preliminary data.</text>
</comment>
<dbReference type="InterPro" id="IPR004089">
    <property type="entry name" value="MCPsignal_dom"/>
</dbReference>
<evidence type="ECO:0000256" key="1">
    <source>
        <dbReference type="ARBA" id="ARBA00023224"/>
    </source>
</evidence>
<evidence type="ECO:0000256" key="3">
    <source>
        <dbReference type="SAM" id="Coils"/>
    </source>
</evidence>
<gene>
    <name evidence="6" type="ORF">ACFFSY_20045</name>
</gene>
<dbReference type="RefSeq" id="WP_377497324.1">
    <property type="nucleotide sequence ID" value="NZ_JBHMDO010000033.1"/>
</dbReference>
<feature type="transmembrane region" description="Helical" evidence="4">
    <location>
        <begin position="47"/>
        <end position="69"/>
    </location>
</feature>
<keyword evidence="4" id="KW-0812">Transmembrane</keyword>
<dbReference type="PANTHER" id="PTHR32089:SF112">
    <property type="entry name" value="LYSOZYME-LIKE PROTEIN-RELATED"/>
    <property type="match status" value="1"/>
</dbReference>
<feature type="transmembrane region" description="Helical" evidence="4">
    <location>
        <begin position="12"/>
        <end position="35"/>
    </location>
</feature>
<proteinExistence type="predicted"/>
<reference evidence="6 7" key="1">
    <citation type="submission" date="2024-09" db="EMBL/GenBank/DDBJ databases">
        <authorList>
            <person name="Sun Q."/>
            <person name="Mori K."/>
        </authorList>
    </citation>
    <scope>NUCLEOTIDE SEQUENCE [LARGE SCALE GENOMIC DNA]</scope>
    <source>
        <strain evidence="6 7">TISTR 2452</strain>
    </source>
</reference>
<dbReference type="Gene3D" id="1.10.287.950">
    <property type="entry name" value="Methyl-accepting chemotaxis protein"/>
    <property type="match status" value="1"/>
</dbReference>
<protein>
    <submittedName>
        <fullName evidence="6">Methyl-accepting chemotaxis protein</fullName>
    </submittedName>
</protein>
<dbReference type="PROSITE" id="PS50111">
    <property type="entry name" value="CHEMOTAXIS_TRANSDUC_2"/>
    <property type="match status" value="1"/>
</dbReference>
<feature type="coiled-coil region" evidence="3">
    <location>
        <begin position="393"/>
        <end position="420"/>
    </location>
</feature>
<evidence type="ECO:0000313" key="7">
    <source>
        <dbReference type="Proteomes" id="UP001589747"/>
    </source>
</evidence>
<dbReference type="PANTHER" id="PTHR32089">
    <property type="entry name" value="METHYL-ACCEPTING CHEMOTAXIS PROTEIN MCPB"/>
    <property type="match status" value="1"/>
</dbReference>
<keyword evidence="3" id="KW-0175">Coiled coil</keyword>
<evidence type="ECO:0000259" key="5">
    <source>
        <dbReference type="PROSITE" id="PS50111"/>
    </source>
</evidence>
<keyword evidence="1 2" id="KW-0807">Transducer</keyword>
<accession>A0ABV5KSM1</accession>
<evidence type="ECO:0000313" key="6">
    <source>
        <dbReference type="EMBL" id="MFB9328227.1"/>
    </source>
</evidence>